<proteinExistence type="predicted"/>
<gene>
    <name evidence="2" type="ORF">J2X21_000014</name>
</gene>
<dbReference type="EMBL" id="JAVDXV010000001">
    <property type="protein sequence ID" value="MDR7330902.1"/>
    <property type="molecule type" value="Genomic_DNA"/>
</dbReference>
<keyword evidence="3" id="KW-1185">Reference proteome</keyword>
<keyword evidence="1" id="KW-0732">Signal</keyword>
<feature type="chain" id="PRO_5045685388" description="PEP-CTERM protein-sorting domain-containing protein" evidence="1">
    <location>
        <begin position="22"/>
        <end position="224"/>
    </location>
</feature>
<dbReference type="Proteomes" id="UP001180825">
    <property type="component" value="Unassembled WGS sequence"/>
</dbReference>
<dbReference type="InterPro" id="IPR013424">
    <property type="entry name" value="Ice-binding_C"/>
</dbReference>
<evidence type="ECO:0008006" key="4">
    <source>
        <dbReference type="Google" id="ProtNLM"/>
    </source>
</evidence>
<reference evidence="2 3" key="1">
    <citation type="submission" date="2023-07" db="EMBL/GenBank/DDBJ databases">
        <title>Sorghum-associated microbial communities from plants grown in Nebraska, USA.</title>
        <authorList>
            <person name="Schachtman D."/>
        </authorList>
    </citation>
    <scope>NUCLEOTIDE SEQUENCE [LARGE SCALE GENOMIC DNA]</scope>
    <source>
        <strain evidence="2 3">BE316</strain>
    </source>
</reference>
<sequence length="224" mass="23382">MRAKSKLLALALGAALQPAFADVVTLNFEDPALWLADPATSVNGVDFSGNAFVTGSIRGACFQKPDPDFPGFNLNLNWTGPSCGALMLAKNPWDTSSGTGSFTIHFAAGFDQLVFDFSALGRSVQIEAFVNESDATGVGSAGILAPANDSCGVLRFCDWTTDRTLAASKTAYYLKVTGGDQSLLLDNLRFTAAAASAPLPEPGSVGLVLSAVGALAWVRRRSAR</sequence>
<dbReference type="RefSeq" id="WP_310323368.1">
    <property type="nucleotide sequence ID" value="NZ_JAVDXV010000001.1"/>
</dbReference>
<feature type="signal peptide" evidence="1">
    <location>
        <begin position="1"/>
        <end position="21"/>
    </location>
</feature>
<name>A0ABU2A137_9BURK</name>
<dbReference type="NCBIfam" id="TIGR02595">
    <property type="entry name" value="PEP_CTERM"/>
    <property type="match status" value="1"/>
</dbReference>
<evidence type="ECO:0000256" key="1">
    <source>
        <dbReference type="SAM" id="SignalP"/>
    </source>
</evidence>
<comment type="caution">
    <text evidence="2">The sequence shown here is derived from an EMBL/GenBank/DDBJ whole genome shotgun (WGS) entry which is preliminary data.</text>
</comment>
<organism evidence="2 3">
    <name type="scientific">Roseateles asaccharophilus</name>
    <dbReference type="NCBI Taxonomy" id="582607"/>
    <lineage>
        <taxon>Bacteria</taxon>
        <taxon>Pseudomonadati</taxon>
        <taxon>Pseudomonadota</taxon>
        <taxon>Betaproteobacteria</taxon>
        <taxon>Burkholderiales</taxon>
        <taxon>Sphaerotilaceae</taxon>
        <taxon>Roseateles</taxon>
    </lineage>
</organism>
<accession>A0ABU2A137</accession>
<protein>
    <recommendedName>
        <fullName evidence="4">PEP-CTERM protein-sorting domain-containing protein</fullName>
    </recommendedName>
</protein>
<evidence type="ECO:0000313" key="3">
    <source>
        <dbReference type="Proteomes" id="UP001180825"/>
    </source>
</evidence>
<evidence type="ECO:0000313" key="2">
    <source>
        <dbReference type="EMBL" id="MDR7330902.1"/>
    </source>
</evidence>